<dbReference type="CDD" id="cd06225">
    <property type="entry name" value="HAMP"/>
    <property type="match status" value="1"/>
</dbReference>
<dbReference type="PRINTS" id="PR00344">
    <property type="entry name" value="BCTRLSENSOR"/>
</dbReference>
<dbReference type="InterPro" id="IPR003594">
    <property type="entry name" value="HATPase_dom"/>
</dbReference>
<accession>A0ABS1TAN8</accession>
<keyword evidence="4" id="KW-1003">Cell membrane</keyword>
<dbReference type="Pfam" id="PF06580">
    <property type="entry name" value="His_kinase"/>
    <property type="match status" value="1"/>
</dbReference>
<feature type="transmembrane region" description="Helical" evidence="12">
    <location>
        <begin position="295"/>
        <end position="314"/>
    </location>
</feature>
<evidence type="ECO:0000256" key="1">
    <source>
        <dbReference type="ARBA" id="ARBA00000085"/>
    </source>
</evidence>
<dbReference type="InterPro" id="IPR036890">
    <property type="entry name" value="HATPase_C_sf"/>
</dbReference>
<keyword evidence="9 12" id="KW-1133">Transmembrane helix</keyword>
<dbReference type="SUPFAM" id="SSF55874">
    <property type="entry name" value="ATPase domain of HSP90 chaperone/DNA topoisomerase II/histidine kinase"/>
    <property type="match status" value="1"/>
</dbReference>
<dbReference type="Pfam" id="PF02518">
    <property type="entry name" value="HATPase_c"/>
    <property type="match status" value="1"/>
</dbReference>
<protein>
    <recommendedName>
        <fullName evidence="3">histidine kinase</fullName>
        <ecNumber evidence="3">2.7.13.3</ecNumber>
    </recommendedName>
</protein>
<evidence type="ECO:0000256" key="10">
    <source>
        <dbReference type="ARBA" id="ARBA00023012"/>
    </source>
</evidence>
<proteinExistence type="predicted"/>
<keyword evidence="6" id="KW-0808">Transferase</keyword>
<evidence type="ECO:0000313" key="16">
    <source>
        <dbReference type="Proteomes" id="UP000632377"/>
    </source>
</evidence>
<evidence type="ECO:0000256" key="12">
    <source>
        <dbReference type="SAM" id="Phobius"/>
    </source>
</evidence>
<dbReference type="PROSITE" id="PS50885">
    <property type="entry name" value="HAMP"/>
    <property type="match status" value="1"/>
</dbReference>
<dbReference type="Pfam" id="PF00672">
    <property type="entry name" value="HAMP"/>
    <property type="match status" value="1"/>
</dbReference>
<dbReference type="Pfam" id="PF02743">
    <property type="entry name" value="dCache_1"/>
    <property type="match status" value="1"/>
</dbReference>
<dbReference type="EMBL" id="JAESWC010000004">
    <property type="protein sequence ID" value="MBL4936405.1"/>
    <property type="molecule type" value="Genomic_DNA"/>
</dbReference>
<reference evidence="15 16" key="1">
    <citation type="submission" date="2021-01" db="EMBL/GenBank/DDBJ databases">
        <title>Genome public.</title>
        <authorList>
            <person name="Liu C."/>
            <person name="Sun Q."/>
        </authorList>
    </citation>
    <scope>NUCLEOTIDE SEQUENCE [LARGE SCALE GENOMIC DNA]</scope>
    <source>
        <strain evidence="15 16">YIM B02515</strain>
    </source>
</reference>
<name>A0ABS1TAN8_9CLOT</name>
<dbReference type="EC" id="2.7.13.3" evidence="3"/>
<dbReference type="Gene3D" id="6.10.340.10">
    <property type="match status" value="1"/>
</dbReference>
<dbReference type="InterPro" id="IPR010559">
    <property type="entry name" value="Sig_transdc_His_kin_internal"/>
</dbReference>
<comment type="subcellular location">
    <subcellularLocation>
        <location evidence="2">Cell membrane</location>
        <topology evidence="2">Multi-pass membrane protein</topology>
    </subcellularLocation>
</comment>
<evidence type="ECO:0000259" key="13">
    <source>
        <dbReference type="PROSITE" id="PS50109"/>
    </source>
</evidence>
<keyword evidence="10" id="KW-0902">Two-component regulatory system</keyword>
<dbReference type="PANTHER" id="PTHR34220:SF7">
    <property type="entry name" value="SENSOR HISTIDINE KINASE YPDA"/>
    <property type="match status" value="1"/>
</dbReference>
<evidence type="ECO:0000313" key="15">
    <source>
        <dbReference type="EMBL" id="MBL4936405.1"/>
    </source>
</evidence>
<keyword evidence="8 15" id="KW-0418">Kinase</keyword>
<sequence length="589" mass="66934">MKKLSERFNEFLRVKSIQFIITVSFVCITVLAVIVVGIILSGKFSRTAEQNVGMSTQKIIDQVSVNLDNYQKSMTSVSDTIEKGIKRTDSLPSKQLEEKTDVILDMRDDIVSVAVFTNKGELVMGNPFPSLKKQANVMSERWFKNALGSPDSSFISEPHVQNLFEVKHNWVLSFSKAISFQYKGKQEDGVLLIDMNFNSIEQLCGKSGLGKRGYIYVVDKEGNIIYHPNQQLVYTGLKSEDSNEVLNKTYGSFTQKLNGEERLLTVKSVGYTDWKVVGVSYMDELSATRKDITSFSVWILIFVIIFITLIFIFISAKVTKPIKLLDSSMKKVEEGDFNINIDIKGDKEVVHLSKTFNMMVFRIRQLMNQIVVEQEEKRKSELNALQAQINPHFLYNTLDSIVWMAENGNSKDVITMVTSLARLFRISISRGKNIITVKEEIEHARNYLIIQKVRYKTKFNFEIEAEEEVLQLKTLKLLLQPIIENSLYHGVQYMVEEGFIKISVKIEAGRLLYQVSDNGLGMKKEIVNNILSYNSTNTGGSGVGVKNVHQRIQLYYGKEYGVDIDSELEEGTTVKIWLPVVKDESQGKG</sequence>
<feature type="domain" description="HAMP" evidence="14">
    <location>
        <begin position="316"/>
        <end position="368"/>
    </location>
</feature>
<comment type="catalytic activity">
    <reaction evidence="1">
        <text>ATP + protein L-histidine = ADP + protein N-phospho-L-histidine.</text>
        <dbReference type="EC" id="2.7.13.3"/>
    </reaction>
</comment>
<dbReference type="RefSeq" id="WP_202749153.1">
    <property type="nucleotide sequence ID" value="NZ_JAESWC010000004.1"/>
</dbReference>
<evidence type="ECO:0000256" key="3">
    <source>
        <dbReference type="ARBA" id="ARBA00012438"/>
    </source>
</evidence>
<dbReference type="CDD" id="cd12912">
    <property type="entry name" value="PDC2_MCP_like"/>
    <property type="match status" value="1"/>
</dbReference>
<evidence type="ECO:0000256" key="6">
    <source>
        <dbReference type="ARBA" id="ARBA00022679"/>
    </source>
</evidence>
<feature type="domain" description="Histidine kinase" evidence="13">
    <location>
        <begin position="479"/>
        <end position="582"/>
    </location>
</feature>
<evidence type="ECO:0000256" key="7">
    <source>
        <dbReference type="ARBA" id="ARBA00022692"/>
    </source>
</evidence>
<dbReference type="SMART" id="SM00387">
    <property type="entry name" value="HATPase_c"/>
    <property type="match status" value="1"/>
</dbReference>
<evidence type="ECO:0000256" key="8">
    <source>
        <dbReference type="ARBA" id="ARBA00022777"/>
    </source>
</evidence>
<evidence type="ECO:0000259" key="14">
    <source>
        <dbReference type="PROSITE" id="PS50885"/>
    </source>
</evidence>
<evidence type="ECO:0000256" key="5">
    <source>
        <dbReference type="ARBA" id="ARBA00022553"/>
    </source>
</evidence>
<dbReference type="SUPFAM" id="SSF158472">
    <property type="entry name" value="HAMP domain-like"/>
    <property type="match status" value="1"/>
</dbReference>
<keyword evidence="16" id="KW-1185">Reference proteome</keyword>
<evidence type="ECO:0000256" key="11">
    <source>
        <dbReference type="ARBA" id="ARBA00023136"/>
    </source>
</evidence>
<dbReference type="GO" id="GO:0016301">
    <property type="term" value="F:kinase activity"/>
    <property type="evidence" value="ECO:0007669"/>
    <property type="project" value="UniProtKB-KW"/>
</dbReference>
<dbReference type="InterPro" id="IPR005467">
    <property type="entry name" value="His_kinase_dom"/>
</dbReference>
<feature type="transmembrane region" description="Helical" evidence="12">
    <location>
        <begin position="20"/>
        <end position="40"/>
    </location>
</feature>
<gene>
    <name evidence="15" type="ORF">JK636_11590</name>
</gene>
<comment type="caution">
    <text evidence="15">The sequence shown here is derived from an EMBL/GenBank/DDBJ whole genome shotgun (WGS) entry which is preliminary data.</text>
</comment>
<dbReference type="Gene3D" id="3.30.450.20">
    <property type="entry name" value="PAS domain"/>
    <property type="match status" value="1"/>
</dbReference>
<evidence type="ECO:0000256" key="4">
    <source>
        <dbReference type="ARBA" id="ARBA00022475"/>
    </source>
</evidence>
<dbReference type="Proteomes" id="UP000632377">
    <property type="component" value="Unassembled WGS sequence"/>
</dbReference>
<keyword evidence="5" id="KW-0597">Phosphoprotein</keyword>
<dbReference type="InterPro" id="IPR033479">
    <property type="entry name" value="dCache_1"/>
</dbReference>
<evidence type="ECO:0000256" key="2">
    <source>
        <dbReference type="ARBA" id="ARBA00004651"/>
    </source>
</evidence>
<keyword evidence="7 12" id="KW-0812">Transmembrane</keyword>
<dbReference type="InterPro" id="IPR004358">
    <property type="entry name" value="Sig_transdc_His_kin-like_C"/>
</dbReference>
<dbReference type="Gene3D" id="3.30.565.10">
    <property type="entry name" value="Histidine kinase-like ATPase, C-terminal domain"/>
    <property type="match status" value="1"/>
</dbReference>
<dbReference type="PROSITE" id="PS50109">
    <property type="entry name" value="HIS_KIN"/>
    <property type="match status" value="1"/>
</dbReference>
<evidence type="ECO:0000256" key="9">
    <source>
        <dbReference type="ARBA" id="ARBA00022989"/>
    </source>
</evidence>
<dbReference type="InterPro" id="IPR050640">
    <property type="entry name" value="Bact_2-comp_sensor_kinase"/>
</dbReference>
<dbReference type="InterPro" id="IPR003660">
    <property type="entry name" value="HAMP_dom"/>
</dbReference>
<organism evidence="15 16">
    <name type="scientific">Clostridium rhizosphaerae</name>
    <dbReference type="NCBI Taxonomy" id="2803861"/>
    <lineage>
        <taxon>Bacteria</taxon>
        <taxon>Bacillati</taxon>
        <taxon>Bacillota</taxon>
        <taxon>Clostridia</taxon>
        <taxon>Eubacteriales</taxon>
        <taxon>Clostridiaceae</taxon>
        <taxon>Clostridium</taxon>
    </lineage>
</organism>
<dbReference type="PANTHER" id="PTHR34220">
    <property type="entry name" value="SENSOR HISTIDINE KINASE YPDA"/>
    <property type="match status" value="1"/>
</dbReference>
<keyword evidence="11 12" id="KW-0472">Membrane</keyword>
<dbReference type="SMART" id="SM00304">
    <property type="entry name" value="HAMP"/>
    <property type="match status" value="1"/>
</dbReference>